<gene>
    <name evidence="7" type="primary">pcm</name>
    <name evidence="8" type="ORF">ACFOOG_15625</name>
</gene>
<evidence type="ECO:0000256" key="5">
    <source>
        <dbReference type="ARBA" id="ARBA00022679"/>
    </source>
</evidence>
<organism evidence="8 9">
    <name type="scientific">Saccharospirillum mangrovi</name>
    <dbReference type="NCBI Taxonomy" id="2161747"/>
    <lineage>
        <taxon>Bacteria</taxon>
        <taxon>Pseudomonadati</taxon>
        <taxon>Pseudomonadota</taxon>
        <taxon>Gammaproteobacteria</taxon>
        <taxon>Oceanospirillales</taxon>
        <taxon>Saccharospirillaceae</taxon>
        <taxon>Saccharospirillum</taxon>
    </lineage>
</organism>
<sequence length="227" mass="24989">MPSALNERQLSGIGMTSARARQRMIERLRARGIDDEPLLNIIASTPRHLFVDEALAHRAYDDSALPIGFGQTLSNSYTVARMTSLARSSSSMEKVLEIGSGSGYQTVILAQVSGVVWSVERIAELQRKAQDRCHSLQIRNVRFRVADGHWGWAEQGPYDAIVCTAAPESVPEALLDQLSPEGGVLIIPVGDQQQQRLLRCTRVGDSFQQEDIEEAFFVPLIATQASL</sequence>
<comment type="function">
    <text evidence="7">Catalyzes the methyl esterification of L-isoaspartyl residues in peptides and proteins that result from spontaneous decomposition of normal L-aspartyl and L-asparaginyl residues. It plays a role in the repair and/or degradation of damaged proteins.</text>
</comment>
<accession>A0ABV8A3N9</accession>
<comment type="caution">
    <text evidence="8">The sequence shown here is derived from an EMBL/GenBank/DDBJ whole genome shotgun (WGS) entry which is preliminary data.</text>
</comment>
<proteinExistence type="inferred from homology"/>
<keyword evidence="5 7" id="KW-0808">Transferase</keyword>
<dbReference type="GO" id="GO:0032259">
    <property type="term" value="P:methylation"/>
    <property type="evidence" value="ECO:0007669"/>
    <property type="project" value="UniProtKB-KW"/>
</dbReference>
<dbReference type="NCBIfam" id="NF001453">
    <property type="entry name" value="PRK00312.1"/>
    <property type="match status" value="1"/>
</dbReference>
<comment type="similarity">
    <text evidence="2 7">Belongs to the methyltransferase superfamily. L-isoaspartyl/D-aspartyl protein methyltransferase family.</text>
</comment>
<dbReference type="PANTHER" id="PTHR11579:SF0">
    <property type="entry name" value="PROTEIN-L-ISOASPARTATE(D-ASPARTATE) O-METHYLTRANSFERASE"/>
    <property type="match status" value="1"/>
</dbReference>
<dbReference type="RefSeq" id="WP_380698381.1">
    <property type="nucleotide sequence ID" value="NZ_JBHRYR010000011.1"/>
</dbReference>
<evidence type="ECO:0000256" key="4">
    <source>
        <dbReference type="ARBA" id="ARBA00022603"/>
    </source>
</evidence>
<dbReference type="EC" id="2.1.1.77" evidence="7"/>
<dbReference type="GO" id="GO:0004719">
    <property type="term" value="F:protein-L-isoaspartate (D-aspartate) O-methyltransferase activity"/>
    <property type="evidence" value="ECO:0007669"/>
    <property type="project" value="UniProtKB-EC"/>
</dbReference>
<feature type="active site" evidence="7">
    <location>
        <position position="74"/>
    </location>
</feature>
<evidence type="ECO:0000313" key="8">
    <source>
        <dbReference type="EMBL" id="MFC3854266.1"/>
    </source>
</evidence>
<dbReference type="NCBIfam" id="TIGR00080">
    <property type="entry name" value="pimt"/>
    <property type="match status" value="1"/>
</dbReference>
<keyword evidence="3 7" id="KW-0963">Cytoplasm</keyword>
<dbReference type="CDD" id="cd02440">
    <property type="entry name" value="AdoMet_MTases"/>
    <property type="match status" value="1"/>
</dbReference>
<dbReference type="Pfam" id="PF01135">
    <property type="entry name" value="PCMT"/>
    <property type="match status" value="1"/>
</dbReference>
<evidence type="ECO:0000256" key="1">
    <source>
        <dbReference type="ARBA" id="ARBA00004496"/>
    </source>
</evidence>
<protein>
    <recommendedName>
        <fullName evidence="7">Protein-L-isoaspartate O-methyltransferase</fullName>
        <ecNumber evidence="7">2.1.1.77</ecNumber>
    </recommendedName>
    <alternativeName>
        <fullName evidence="7">L-isoaspartyl protein carboxyl methyltransferase</fullName>
    </alternativeName>
    <alternativeName>
        <fullName evidence="7">Protein L-isoaspartyl methyltransferase</fullName>
    </alternativeName>
    <alternativeName>
        <fullName evidence="7">Protein-beta-aspartate methyltransferase</fullName>
        <shortName evidence="7">PIMT</shortName>
    </alternativeName>
</protein>
<dbReference type="Gene3D" id="3.40.50.150">
    <property type="entry name" value="Vaccinia Virus protein VP39"/>
    <property type="match status" value="1"/>
</dbReference>
<dbReference type="InterPro" id="IPR000682">
    <property type="entry name" value="PCMT"/>
</dbReference>
<dbReference type="Proteomes" id="UP001595617">
    <property type="component" value="Unassembled WGS sequence"/>
</dbReference>
<evidence type="ECO:0000313" key="9">
    <source>
        <dbReference type="Proteomes" id="UP001595617"/>
    </source>
</evidence>
<dbReference type="EMBL" id="JBHRYR010000011">
    <property type="protein sequence ID" value="MFC3854266.1"/>
    <property type="molecule type" value="Genomic_DNA"/>
</dbReference>
<keyword evidence="9" id="KW-1185">Reference proteome</keyword>
<keyword evidence="6 7" id="KW-0949">S-adenosyl-L-methionine</keyword>
<reference evidence="9" key="1">
    <citation type="journal article" date="2019" name="Int. J. Syst. Evol. Microbiol.">
        <title>The Global Catalogue of Microorganisms (GCM) 10K type strain sequencing project: providing services to taxonomists for standard genome sequencing and annotation.</title>
        <authorList>
            <consortium name="The Broad Institute Genomics Platform"/>
            <consortium name="The Broad Institute Genome Sequencing Center for Infectious Disease"/>
            <person name="Wu L."/>
            <person name="Ma J."/>
        </authorList>
    </citation>
    <scope>NUCLEOTIDE SEQUENCE [LARGE SCALE GENOMIC DNA]</scope>
    <source>
        <strain evidence="9">IBRC 10765</strain>
    </source>
</reference>
<dbReference type="SUPFAM" id="SSF53335">
    <property type="entry name" value="S-adenosyl-L-methionine-dependent methyltransferases"/>
    <property type="match status" value="1"/>
</dbReference>
<comment type="catalytic activity">
    <reaction evidence="7">
        <text>[protein]-L-isoaspartate + S-adenosyl-L-methionine = [protein]-L-isoaspartate alpha-methyl ester + S-adenosyl-L-homocysteine</text>
        <dbReference type="Rhea" id="RHEA:12705"/>
        <dbReference type="Rhea" id="RHEA-COMP:12143"/>
        <dbReference type="Rhea" id="RHEA-COMP:12144"/>
        <dbReference type="ChEBI" id="CHEBI:57856"/>
        <dbReference type="ChEBI" id="CHEBI:59789"/>
        <dbReference type="ChEBI" id="CHEBI:90596"/>
        <dbReference type="ChEBI" id="CHEBI:90598"/>
        <dbReference type="EC" id="2.1.1.77"/>
    </reaction>
</comment>
<evidence type="ECO:0000256" key="2">
    <source>
        <dbReference type="ARBA" id="ARBA00005369"/>
    </source>
</evidence>
<evidence type="ECO:0000256" key="7">
    <source>
        <dbReference type="HAMAP-Rule" id="MF_00090"/>
    </source>
</evidence>
<evidence type="ECO:0000256" key="6">
    <source>
        <dbReference type="ARBA" id="ARBA00022691"/>
    </source>
</evidence>
<name>A0ABV8A3N9_9GAMM</name>
<dbReference type="PANTHER" id="PTHR11579">
    <property type="entry name" value="PROTEIN-L-ISOASPARTATE O-METHYLTRANSFERASE"/>
    <property type="match status" value="1"/>
</dbReference>
<evidence type="ECO:0000256" key="3">
    <source>
        <dbReference type="ARBA" id="ARBA00022490"/>
    </source>
</evidence>
<dbReference type="InterPro" id="IPR029063">
    <property type="entry name" value="SAM-dependent_MTases_sf"/>
</dbReference>
<dbReference type="PROSITE" id="PS01279">
    <property type="entry name" value="PCMT"/>
    <property type="match status" value="1"/>
</dbReference>
<dbReference type="HAMAP" id="MF_00090">
    <property type="entry name" value="PIMT"/>
    <property type="match status" value="1"/>
</dbReference>
<keyword evidence="4 7" id="KW-0489">Methyltransferase</keyword>
<comment type="subcellular location">
    <subcellularLocation>
        <location evidence="1 7">Cytoplasm</location>
    </subcellularLocation>
</comment>